<gene>
    <name evidence="2" type="ORF">RND71_039953</name>
</gene>
<dbReference type="InterPro" id="IPR025131">
    <property type="entry name" value="DUF4057"/>
</dbReference>
<dbReference type="Proteomes" id="UP001291623">
    <property type="component" value="Unassembled WGS sequence"/>
</dbReference>
<evidence type="ECO:0000313" key="3">
    <source>
        <dbReference type="Proteomes" id="UP001291623"/>
    </source>
</evidence>
<accession>A0AAE1USG3</accession>
<reference evidence="2" key="1">
    <citation type="submission" date="2023-12" db="EMBL/GenBank/DDBJ databases">
        <title>Genome assembly of Anisodus tanguticus.</title>
        <authorList>
            <person name="Wang Y.-J."/>
        </authorList>
    </citation>
    <scope>NUCLEOTIDE SEQUENCE</scope>
    <source>
        <strain evidence="2">KB-2021</strain>
        <tissue evidence="2">Leaf</tissue>
    </source>
</reference>
<dbReference type="PANTHER" id="PTHR31132:SF13">
    <property type="entry name" value="N-LYSINE METHYLTRANSFERASE"/>
    <property type="match status" value="1"/>
</dbReference>
<proteinExistence type="predicted"/>
<organism evidence="2 3">
    <name type="scientific">Anisodus tanguticus</name>
    <dbReference type="NCBI Taxonomy" id="243964"/>
    <lineage>
        <taxon>Eukaryota</taxon>
        <taxon>Viridiplantae</taxon>
        <taxon>Streptophyta</taxon>
        <taxon>Embryophyta</taxon>
        <taxon>Tracheophyta</taxon>
        <taxon>Spermatophyta</taxon>
        <taxon>Magnoliopsida</taxon>
        <taxon>eudicotyledons</taxon>
        <taxon>Gunneridae</taxon>
        <taxon>Pentapetalae</taxon>
        <taxon>asterids</taxon>
        <taxon>lamiids</taxon>
        <taxon>Solanales</taxon>
        <taxon>Solanaceae</taxon>
        <taxon>Solanoideae</taxon>
        <taxon>Hyoscyameae</taxon>
        <taxon>Anisodus</taxon>
    </lineage>
</organism>
<sequence>MAKKIPEKKLSEFTGYDIFKGDTPQASAEKHLSSAKLREMSGSNIFKDGKEESRDFYGGVLKPPGGESSIALVGLGLFKFNN</sequence>
<evidence type="ECO:0000313" key="2">
    <source>
        <dbReference type="EMBL" id="KAK4341452.1"/>
    </source>
</evidence>
<dbReference type="EMBL" id="JAVYJV010000022">
    <property type="protein sequence ID" value="KAK4341452.1"/>
    <property type="molecule type" value="Genomic_DNA"/>
</dbReference>
<name>A0AAE1USG3_9SOLA</name>
<protein>
    <recommendedName>
        <fullName evidence="1">DUF4057 domain-containing protein</fullName>
    </recommendedName>
</protein>
<dbReference type="AlphaFoldDB" id="A0AAE1USG3"/>
<evidence type="ECO:0000259" key="1">
    <source>
        <dbReference type="Pfam" id="PF13266"/>
    </source>
</evidence>
<feature type="domain" description="DUF4057" evidence="1">
    <location>
        <begin position="2"/>
        <end position="71"/>
    </location>
</feature>
<dbReference type="PANTHER" id="PTHR31132">
    <property type="entry name" value="N-LYSINE METHYLTRANSFERASE"/>
    <property type="match status" value="1"/>
</dbReference>
<comment type="caution">
    <text evidence="2">The sequence shown here is derived from an EMBL/GenBank/DDBJ whole genome shotgun (WGS) entry which is preliminary data.</text>
</comment>
<dbReference type="Pfam" id="PF13266">
    <property type="entry name" value="DUF4057"/>
    <property type="match status" value="1"/>
</dbReference>
<keyword evidence="3" id="KW-1185">Reference proteome</keyword>